<reference evidence="1 2" key="1">
    <citation type="submission" date="2019-07" db="EMBL/GenBank/DDBJ databases">
        <title>R&amp;d 2014.</title>
        <authorList>
            <person name="Klenk H.-P."/>
        </authorList>
    </citation>
    <scope>NUCLEOTIDE SEQUENCE [LARGE SCALE GENOMIC DNA]</scope>
    <source>
        <strain evidence="1 2">DSM 43912</strain>
    </source>
</reference>
<gene>
    <name evidence="1" type="ORF">JD81_05391</name>
</gene>
<dbReference type="EMBL" id="VLLP01000001">
    <property type="protein sequence ID" value="TWJ31829.1"/>
    <property type="molecule type" value="Genomic_DNA"/>
</dbReference>
<sequence>MAVPTVTASLDAATYAPGDQMLLTVAYADTDTQPLTVTITVTDARGNHSTPVIVPIVVDPLAVTVHDDSGRAWTRVSDTGAVVVFRAVA</sequence>
<comment type="caution">
    <text evidence="1">The sequence shown here is derived from an EMBL/GenBank/DDBJ whole genome shotgun (WGS) entry which is preliminary data.</text>
</comment>
<protein>
    <submittedName>
        <fullName evidence="1">Uncharacterized protein</fullName>
    </submittedName>
</protein>
<dbReference type="AlphaFoldDB" id="A0A562WNI1"/>
<dbReference type="OrthoDB" id="3398972at2"/>
<dbReference type="RefSeq" id="WP_145820887.1">
    <property type="nucleotide sequence ID" value="NZ_AP023438.1"/>
</dbReference>
<name>A0A562WNI1_9ACTN</name>
<evidence type="ECO:0000313" key="1">
    <source>
        <dbReference type="EMBL" id="TWJ31829.1"/>
    </source>
</evidence>
<evidence type="ECO:0000313" key="2">
    <source>
        <dbReference type="Proteomes" id="UP000319728"/>
    </source>
</evidence>
<keyword evidence="2" id="KW-1185">Reference proteome</keyword>
<proteinExistence type="predicted"/>
<accession>A0A562WNI1</accession>
<organism evidence="1 2">
    <name type="scientific">Micromonospora sagamiensis</name>
    <dbReference type="NCBI Taxonomy" id="47875"/>
    <lineage>
        <taxon>Bacteria</taxon>
        <taxon>Bacillati</taxon>
        <taxon>Actinomycetota</taxon>
        <taxon>Actinomycetes</taxon>
        <taxon>Micromonosporales</taxon>
        <taxon>Micromonosporaceae</taxon>
        <taxon>Micromonospora</taxon>
    </lineage>
</organism>
<dbReference type="Proteomes" id="UP000319728">
    <property type="component" value="Unassembled WGS sequence"/>
</dbReference>